<name>A0ABN3Z8R0_BACA1</name>
<organism evidence="1 2">
    <name type="scientific">Bacillus atrophaeus (strain 1942)</name>
    <dbReference type="NCBI Taxonomy" id="720555"/>
    <lineage>
        <taxon>Bacteria</taxon>
        <taxon>Bacillati</taxon>
        <taxon>Bacillota</taxon>
        <taxon>Bacilli</taxon>
        <taxon>Bacillales</taxon>
        <taxon>Bacillaceae</taxon>
        <taxon>Bacillus</taxon>
    </lineage>
</organism>
<gene>
    <name evidence="1" type="ordered locus">BATR1942_00435</name>
</gene>
<dbReference type="EMBL" id="CP002207">
    <property type="protein sequence ID" value="ADP31047.1"/>
    <property type="molecule type" value="Genomic_DNA"/>
</dbReference>
<protein>
    <recommendedName>
        <fullName evidence="3">Nuclear transport factor 2 family protein</fullName>
    </recommendedName>
</protein>
<proteinExistence type="predicted"/>
<keyword evidence="2" id="KW-1185">Reference proteome</keyword>
<dbReference type="Proteomes" id="UP000006867">
    <property type="component" value="Chromosome"/>
</dbReference>
<dbReference type="SUPFAM" id="SSF54427">
    <property type="entry name" value="NTF2-like"/>
    <property type="match status" value="1"/>
</dbReference>
<dbReference type="InterPro" id="IPR032710">
    <property type="entry name" value="NTF2-like_dom_sf"/>
</dbReference>
<evidence type="ECO:0008006" key="3">
    <source>
        <dbReference type="Google" id="ProtNLM"/>
    </source>
</evidence>
<reference evidence="1 2" key="1">
    <citation type="journal article" date="2011" name="Front. Microbiol.">
        <title>Genomic signatures of strain selection and enhancement in Bacillus atrophaeus var. globigii, a historical biowarfare simulant.</title>
        <authorList>
            <person name="Gibbons H.S."/>
            <person name="Broomall S.M."/>
            <person name="McNew L.A."/>
            <person name="Daligault H."/>
            <person name="Chapman C."/>
            <person name="Bruce D."/>
            <person name="Karavis M."/>
            <person name="Krepps M."/>
            <person name="McGregor P.A."/>
            <person name="Hong C."/>
            <person name="Park K.H."/>
            <person name="Akmal A."/>
            <person name="Feldman A."/>
            <person name="Lin J.S."/>
            <person name="Chang W.E."/>
            <person name="Higgs B.W."/>
            <person name="Demirev P."/>
            <person name="Lindquist J."/>
            <person name="Liem A."/>
            <person name="Fochler E."/>
            <person name="Read T.D."/>
            <person name="Tapia R."/>
            <person name="Johnson S."/>
            <person name="Bishop-Lilly K.A."/>
            <person name="Detter C."/>
            <person name="Han C."/>
            <person name="Sozhamannan S."/>
            <person name="Rosenzweig C.N."/>
            <person name="Skowronski E.W."/>
        </authorList>
    </citation>
    <scope>NUCLEOTIDE SEQUENCE [LARGE SCALE GENOMIC DNA]</scope>
    <source>
        <strain evidence="1 2">1942</strain>
    </source>
</reference>
<dbReference type="Gene3D" id="3.10.450.50">
    <property type="match status" value="1"/>
</dbReference>
<evidence type="ECO:0000313" key="1">
    <source>
        <dbReference type="EMBL" id="ADP31047.1"/>
    </source>
</evidence>
<sequence length="137" mass="16087">MNKDQVRDFLTEVYQEIIVNLHVEKIPHYFSDQYIQVTDGKKTDINEFRDHIITLKEIVRSIELSPFYDFLFDQDKQTAVLRYTVTVTKKDGAVGEVEVIAIFELNDFKIVRCNELSCPLHHNDLFKDIATMNKMNS</sequence>
<accession>A0ABN3Z8R0</accession>
<dbReference type="RefSeq" id="WP_004430704.1">
    <property type="nucleotide sequence ID" value="NC_014639.1"/>
</dbReference>
<evidence type="ECO:0000313" key="2">
    <source>
        <dbReference type="Proteomes" id="UP000006867"/>
    </source>
</evidence>